<feature type="compositionally biased region" description="Polar residues" evidence="5">
    <location>
        <begin position="134"/>
        <end position="150"/>
    </location>
</feature>
<evidence type="ECO:0000313" key="8">
    <source>
        <dbReference type="Proteomes" id="UP000289152"/>
    </source>
</evidence>
<dbReference type="EMBL" id="SDIL01000036">
    <property type="protein sequence ID" value="RXK39131.1"/>
    <property type="molecule type" value="Genomic_DNA"/>
</dbReference>
<sequence>MENRPGGTGGGGFVSMHEIQPLDVSRSLPGLPTVFNPDPRITPLPHTDNKPDVSIPPYVFALSFLPSSSFASYAVPTAQVNGIDNTINAESGPSRDLEVKEGSPFTFRPPSSSPGPTSNFALQPRSELHRAASAITQSAPIRQDTQGKDSSTIDKLPVKRPAEDDGSRATKQRGTVPTKAPPSTSQGMALIRPLISSTSLKSSKPAVLFKYLRPRIKGPEVLPPEFEPNARELREILLALKDHAPEQYLRNMADNERYAKTLAIWLKMFIDDVEKWESAIAPLLLMLSRTDMAVDVMVKYGFGKSCKIVNTRAAKKDLKSAGEIRKAFERYHSWCQEKLLPGGRKALEDSESDQGGTKKQKMNDGTAQASSSGPTKSTANTTSTTKPNSTAIIKPAVKKEATKSDMSFFSATTPASSTVKKRVIPDIKKIDRSAAPSTGAPTTSLLSTTMNQLLKKAQSPPPSAVEVAGSGDLGAGSGKKQPNKKGHMVRFKDLIPDGGALESIRVFREEPHELEPAPWGNTNEAHGKSVHQLDMSEGLALRAHGVDEQIDWYDPEQYFDPAIHRETPFTSSENEIQETRERGILAVTYMSDAQIPSDPSEIGVKIAEKAMSTRLLYPSQAPQPSQTSTMIPDISTTQSSVSDLLKKIILPPNLLQPQPLPPPLSQPQQPLVAPIYGGFYNPPAPQDYPPIRTAQSQNHYPQATPSYPSASVWSAPQSQTHEYGARDDHRGRRGSARERREARDARDEPSNGGRHRSKICKFWVEGRCDQGDRCRNRHGSE</sequence>
<evidence type="ECO:0000313" key="7">
    <source>
        <dbReference type="EMBL" id="RXK39131.1"/>
    </source>
</evidence>
<protein>
    <recommendedName>
        <fullName evidence="6">C3H1-type domain-containing protein</fullName>
    </recommendedName>
</protein>
<evidence type="ECO:0000256" key="4">
    <source>
        <dbReference type="PROSITE-ProRule" id="PRU00723"/>
    </source>
</evidence>
<feature type="compositionally biased region" description="Polar residues" evidence="5">
    <location>
        <begin position="693"/>
        <end position="721"/>
    </location>
</feature>
<feature type="region of interest" description="Disordered" evidence="5">
    <location>
        <begin position="345"/>
        <end position="393"/>
    </location>
</feature>
<reference evidence="7 8" key="1">
    <citation type="submission" date="2016-06" db="EMBL/GenBank/DDBJ databases">
        <title>Evolution of pathogenesis and genome organization in the Tremellales.</title>
        <authorList>
            <person name="Cuomo C."/>
            <person name="Litvintseva A."/>
            <person name="Heitman J."/>
            <person name="Chen Y."/>
            <person name="Sun S."/>
            <person name="Springer D."/>
            <person name="Dromer F."/>
            <person name="Young S."/>
            <person name="Zeng Q."/>
            <person name="Chapman S."/>
            <person name="Gujja S."/>
            <person name="Saif S."/>
            <person name="Birren B."/>
        </authorList>
    </citation>
    <scope>NUCLEOTIDE SEQUENCE [LARGE SCALE GENOMIC DNA]</scope>
    <source>
        <strain evidence="7 8">ATCC 28783</strain>
    </source>
</reference>
<keyword evidence="1 4" id="KW-0479">Metal-binding</keyword>
<feature type="domain" description="C3H1-type" evidence="6">
    <location>
        <begin position="754"/>
        <end position="781"/>
    </location>
</feature>
<feature type="compositionally biased region" description="Low complexity" evidence="5">
    <location>
        <begin position="102"/>
        <end position="118"/>
    </location>
</feature>
<gene>
    <name evidence="7" type="ORF">M231_03636</name>
</gene>
<accession>A0A4Q1BMR0</accession>
<dbReference type="SUPFAM" id="SSF90229">
    <property type="entry name" value="CCCH zinc finger"/>
    <property type="match status" value="1"/>
</dbReference>
<feature type="compositionally biased region" description="Low complexity" evidence="5">
    <location>
        <begin position="374"/>
        <end position="391"/>
    </location>
</feature>
<dbReference type="InParanoid" id="A0A4Q1BMR0"/>
<evidence type="ECO:0000259" key="6">
    <source>
        <dbReference type="PROSITE" id="PS50103"/>
    </source>
</evidence>
<dbReference type="InterPro" id="IPR000571">
    <property type="entry name" value="Znf_CCCH"/>
</dbReference>
<dbReference type="GO" id="GO:0008270">
    <property type="term" value="F:zinc ion binding"/>
    <property type="evidence" value="ECO:0007669"/>
    <property type="project" value="UniProtKB-KW"/>
</dbReference>
<keyword evidence="3 4" id="KW-0862">Zinc</keyword>
<dbReference type="AlphaFoldDB" id="A0A4Q1BMR0"/>
<dbReference type="SMART" id="SM00356">
    <property type="entry name" value="ZnF_C3H1"/>
    <property type="match status" value="1"/>
</dbReference>
<feature type="region of interest" description="Disordered" evidence="5">
    <location>
        <begin position="658"/>
        <end position="759"/>
    </location>
</feature>
<dbReference type="PROSITE" id="PS50103">
    <property type="entry name" value="ZF_C3H1"/>
    <property type="match status" value="1"/>
</dbReference>
<evidence type="ECO:0000256" key="2">
    <source>
        <dbReference type="ARBA" id="ARBA00022771"/>
    </source>
</evidence>
<feature type="region of interest" description="Disordered" evidence="5">
    <location>
        <begin position="85"/>
        <end position="188"/>
    </location>
</feature>
<keyword evidence="2 4" id="KW-0863">Zinc-finger</keyword>
<evidence type="ECO:0000256" key="1">
    <source>
        <dbReference type="ARBA" id="ARBA00022723"/>
    </source>
</evidence>
<dbReference type="Proteomes" id="UP000289152">
    <property type="component" value="Unassembled WGS sequence"/>
</dbReference>
<dbReference type="OrthoDB" id="2576621at2759"/>
<dbReference type="VEuPathDB" id="FungiDB:TREMEDRAFT_59430"/>
<evidence type="ECO:0000256" key="3">
    <source>
        <dbReference type="ARBA" id="ARBA00022833"/>
    </source>
</evidence>
<keyword evidence="8" id="KW-1185">Reference proteome</keyword>
<feature type="region of interest" description="Disordered" evidence="5">
    <location>
        <begin position="453"/>
        <end position="487"/>
    </location>
</feature>
<feature type="compositionally biased region" description="Polar residues" evidence="5">
    <location>
        <begin position="353"/>
        <end position="373"/>
    </location>
</feature>
<feature type="compositionally biased region" description="Basic and acidic residues" evidence="5">
    <location>
        <begin position="723"/>
        <end position="749"/>
    </location>
</feature>
<feature type="zinc finger region" description="C3H1-type" evidence="4">
    <location>
        <begin position="754"/>
        <end position="781"/>
    </location>
</feature>
<evidence type="ECO:0000256" key="5">
    <source>
        <dbReference type="SAM" id="MobiDB-lite"/>
    </source>
</evidence>
<name>A0A4Q1BMR0_TREME</name>
<dbReference type="InterPro" id="IPR036855">
    <property type="entry name" value="Znf_CCCH_sf"/>
</dbReference>
<dbReference type="STRING" id="5217.A0A4Q1BMR0"/>
<feature type="compositionally biased region" description="Basic and acidic residues" evidence="5">
    <location>
        <begin position="156"/>
        <end position="168"/>
    </location>
</feature>
<comment type="caution">
    <text evidence="7">The sequence shown here is derived from an EMBL/GenBank/DDBJ whole genome shotgun (WGS) entry which is preliminary data.</text>
</comment>
<organism evidence="7 8">
    <name type="scientific">Tremella mesenterica</name>
    <name type="common">Jelly fungus</name>
    <dbReference type="NCBI Taxonomy" id="5217"/>
    <lineage>
        <taxon>Eukaryota</taxon>
        <taxon>Fungi</taxon>
        <taxon>Dikarya</taxon>
        <taxon>Basidiomycota</taxon>
        <taxon>Agaricomycotina</taxon>
        <taxon>Tremellomycetes</taxon>
        <taxon>Tremellales</taxon>
        <taxon>Tremellaceae</taxon>
        <taxon>Tremella</taxon>
    </lineage>
</organism>
<proteinExistence type="predicted"/>